<name>A0A1M7YP54_9VIBR</name>
<feature type="coiled-coil region" evidence="1">
    <location>
        <begin position="59"/>
        <end position="86"/>
    </location>
</feature>
<proteinExistence type="predicted"/>
<evidence type="ECO:0000256" key="1">
    <source>
        <dbReference type="SAM" id="Coils"/>
    </source>
</evidence>
<dbReference type="STRING" id="1117707.VQ7734_00121"/>
<keyword evidence="1" id="KW-0175">Coiled coil</keyword>
<evidence type="ECO:0000313" key="3">
    <source>
        <dbReference type="Proteomes" id="UP000184600"/>
    </source>
</evidence>
<keyword evidence="3" id="KW-1185">Reference proteome</keyword>
<reference evidence="3" key="1">
    <citation type="submission" date="2016-12" db="EMBL/GenBank/DDBJ databases">
        <authorList>
            <person name="Rodrigo-Torres L."/>
            <person name="Arahal R.D."/>
            <person name="Lucena T."/>
        </authorList>
    </citation>
    <scope>NUCLEOTIDE SEQUENCE [LARGE SCALE GENOMIC DNA]</scope>
</reference>
<dbReference type="AlphaFoldDB" id="A0A1M7YP54"/>
<sequence>MSKIKICYIGPKEFKRDTITGSRQTFPRDTPIEVTEEQAANLLRFNKVFVEEAELESVHKAREKALADAEAQAEMLQARAEAEAKDADHTVVIGGVEYDLLKMSVSKIHTLLEGNDIDVDLKGAQEPASDFKRRIRDALRELGAE</sequence>
<dbReference type="OrthoDB" id="6316117at2"/>
<protein>
    <submittedName>
        <fullName evidence="2">Uncharacterized protein</fullName>
    </submittedName>
</protein>
<dbReference type="EMBL" id="FRFG01000003">
    <property type="protein sequence ID" value="SHO54407.1"/>
    <property type="molecule type" value="Genomic_DNA"/>
</dbReference>
<organism evidence="2 3">
    <name type="scientific">Vibrio quintilis</name>
    <dbReference type="NCBI Taxonomy" id="1117707"/>
    <lineage>
        <taxon>Bacteria</taxon>
        <taxon>Pseudomonadati</taxon>
        <taxon>Pseudomonadota</taxon>
        <taxon>Gammaproteobacteria</taxon>
        <taxon>Vibrionales</taxon>
        <taxon>Vibrionaceae</taxon>
        <taxon>Vibrio</taxon>
    </lineage>
</organism>
<dbReference type="Proteomes" id="UP000184600">
    <property type="component" value="Unassembled WGS sequence"/>
</dbReference>
<evidence type="ECO:0000313" key="2">
    <source>
        <dbReference type="EMBL" id="SHO54407.1"/>
    </source>
</evidence>
<accession>A0A1M7YP54</accession>
<gene>
    <name evidence="2" type="ORF">VQ7734_00121</name>
</gene>
<dbReference type="RefSeq" id="WP_073579320.1">
    <property type="nucleotide sequence ID" value="NZ_AP024898.1"/>
</dbReference>